<evidence type="ECO:0000256" key="6">
    <source>
        <dbReference type="ARBA" id="ARBA00023180"/>
    </source>
</evidence>
<evidence type="ECO:0000256" key="4">
    <source>
        <dbReference type="ARBA" id="ARBA00022989"/>
    </source>
</evidence>
<dbReference type="CTD" id="20206731"/>
<feature type="compositionally biased region" description="Polar residues" evidence="7">
    <location>
        <begin position="677"/>
        <end position="696"/>
    </location>
</feature>
<evidence type="ECO:0000256" key="1">
    <source>
        <dbReference type="ARBA" id="ARBA00004167"/>
    </source>
</evidence>
<dbReference type="HOGENOM" id="CLU_021817_0_0_1"/>
<comment type="subcellular location">
    <subcellularLocation>
        <location evidence="1">Membrane</location>
        <topology evidence="1">Single-pass membrane protein</topology>
    </subcellularLocation>
</comment>
<protein>
    <recommendedName>
        <fullName evidence="9">WSC domain-containing protein</fullName>
    </recommendedName>
</protein>
<dbReference type="EMBL" id="KB097417">
    <property type="protein sequence ID" value="ESN97215.1"/>
    <property type="molecule type" value="Genomic_DNA"/>
</dbReference>
<evidence type="ECO:0000313" key="10">
    <source>
        <dbReference type="EMBL" id="ESN97215.1"/>
    </source>
</evidence>
<dbReference type="PROSITE" id="PS51212">
    <property type="entry name" value="WSC"/>
    <property type="match status" value="1"/>
</dbReference>
<reference evidence="10 12" key="2">
    <citation type="journal article" date="2013" name="Nature">
        <title>Insights into bilaterian evolution from three spiralian genomes.</title>
        <authorList>
            <person name="Simakov O."/>
            <person name="Marletaz F."/>
            <person name="Cho S.J."/>
            <person name="Edsinger-Gonzales E."/>
            <person name="Havlak P."/>
            <person name="Hellsten U."/>
            <person name="Kuo D.H."/>
            <person name="Larsson T."/>
            <person name="Lv J."/>
            <person name="Arendt D."/>
            <person name="Savage R."/>
            <person name="Osoegawa K."/>
            <person name="de Jong P."/>
            <person name="Grimwood J."/>
            <person name="Chapman J.A."/>
            <person name="Shapiro H."/>
            <person name="Aerts A."/>
            <person name="Otillar R.P."/>
            <person name="Terry A.Y."/>
            <person name="Boore J.L."/>
            <person name="Grigoriev I.V."/>
            <person name="Lindberg D.R."/>
            <person name="Seaver E.C."/>
            <person name="Weisblat D.A."/>
            <person name="Putnam N.H."/>
            <person name="Rokhsar D.S."/>
        </authorList>
    </citation>
    <scope>NUCLEOTIDE SEQUENCE</scope>
</reference>
<keyword evidence="4 8" id="KW-1133">Transmembrane helix</keyword>
<feature type="transmembrane region" description="Helical" evidence="8">
    <location>
        <begin position="621"/>
        <end position="645"/>
    </location>
</feature>
<feature type="domain" description="WSC" evidence="9">
    <location>
        <begin position="31"/>
        <end position="113"/>
    </location>
</feature>
<feature type="region of interest" description="Disordered" evidence="7">
    <location>
        <begin position="654"/>
        <end position="696"/>
    </location>
</feature>
<dbReference type="InterPro" id="IPR008979">
    <property type="entry name" value="Galactose-bd-like_sf"/>
</dbReference>
<keyword evidence="6" id="KW-0325">Glycoprotein</keyword>
<evidence type="ECO:0000313" key="12">
    <source>
        <dbReference type="Proteomes" id="UP000015101"/>
    </source>
</evidence>
<proteinExistence type="predicted"/>
<dbReference type="Proteomes" id="UP000015101">
    <property type="component" value="Unassembled WGS sequence"/>
</dbReference>
<evidence type="ECO:0000313" key="11">
    <source>
        <dbReference type="EnsemblMetazoa" id="HelroP178337"/>
    </source>
</evidence>
<evidence type="ECO:0000256" key="8">
    <source>
        <dbReference type="SAM" id="Phobius"/>
    </source>
</evidence>
<dbReference type="InterPro" id="IPR051836">
    <property type="entry name" value="Kremen_rcpt"/>
</dbReference>
<dbReference type="GeneID" id="20206731"/>
<dbReference type="AlphaFoldDB" id="T1FD32"/>
<evidence type="ECO:0000256" key="7">
    <source>
        <dbReference type="SAM" id="MobiDB-lite"/>
    </source>
</evidence>
<keyword evidence="2 8" id="KW-0812">Transmembrane</keyword>
<dbReference type="InParanoid" id="T1FD32"/>
<dbReference type="eggNOG" id="ENOG502T693">
    <property type="taxonomic scope" value="Eukaryota"/>
</dbReference>
<dbReference type="KEGG" id="hro:HELRODRAFT_178337"/>
<dbReference type="GO" id="GO:0004888">
    <property type="term" value="F:transmembrane signaling receptor activity"/>
    <property type="evidence" value="ECO:0000318"/>
    <property type="project" value="GO_Central"/>
</dbReference>
<evidence type="ECO:0000256" key="5">
    <source>
        <dbReference type="ARBA" id="ARBA00023136"/>
    </source>
</evidence>
<feature type="compositionally biased region" description="Basic and acidic residues" evidence="7">
    <location>
        <begin position="655"/>
        <end position="667"/>
    </location>
</feature>
<dbReference type="EnsemblMetazoa" id="HelroT178337">
    <property type="protein sequence ID" value="HelroP178337"/>
    <property type="gene ID" value="HelroG178337"/>
</dbReference>
<keyword evidence="12" id="KW-1185">Reference proteome</keyword>
<dbReference type="PANTHER" id="PTHR24269">
    <property type="entry name" value="KREMEN PROTEIN"/>
    <property type="match status" value="1"/>
</dbReference>
<reference evidence="12" key="1">
    <citation type="submission" date="2012-12" db="EMBL/GenBank/DDBJ databases">
        <authorList>
            <person name="Hellsten U."/>
            <person name="Grimwood J."/>
            <person name="Chapman J.A."/>
            <person name="Shapiro H."/>
            <person name="Aerts A."/>
            <person name="Otillar R.P."/>
            <person name="Terry A.Y."/>
            <person name="Boore J.L."/>
            <person name="Simakov O."/>
            <person name="Marletaz F."/>
            <person name="Cho S.-J."/>
            <person name="Edsinger-Gonzales E."/>
            <person name="Havlak P."/>
            <person name="Kuo D.-H."/>
            <person name="Larsson T."/>
            <person name="Lv J."/>
            <person name="Arendt D."/>
            <person name="Savage R."/>
            <person name="Osoegawa K."/>
            <person name="de Jong P."/>
            <person name="Lindberg D.R."/>
            <person name="Seaver E.C."/>
            <person name="Weisblat D.A."/>
            <person name="Putnam N.H."/>
            <person name="Grigoriev I.V."/>
            <person name="Rokhsar D.S."/>
        </authorList>
    </citation>
    <scope>NUCLEOTIDE SEQUENCE</scope>
</reference>
<dbReference type="PANTHER" id="PTHR24269:SF16">
    <property type="entry name" value="PROTEIN SLG1"/>
    <property type="match status" value="1"/>
</dbReference>
<sequence>MTKVQYRTRIIIAYVIHFWRIELKLDAVDLARNYIGCYRYIDPSIYIGPIESIDECLTKCYGEKNDMVALARGKECSCVNKMDAATSSYLCNAHCSSKESCGGDDFYSVYRNRKNTTEMQGDSFCSKQEPSRLGNSNRISDLSSVEECAFFCLEKNQTFFNFYILQCYCFSDYKPFPPIRTVLKCDECLQDSNDTNCCDISLKDCIITYTSRFIYDFQRGLSTYSHCGHEESKIQKCPKGCDPGWTGDSCRERSCLINNGDCGDKMKCVELSVNGQQYVECECLHGLVRNKWNLCEVFRINLALHQSVHGSSTNDQSSTKYLNDGMCDGYNFAQADAWLAVELQKLYCVGFVRVYGKICLTEKHCNHMNEFVIRLNRTINLISKTQSSIMANFCGRGPKKPLQAGNPMIVICQNFTVLSKFVIIHQSEKLLTKSQIAVAELEVFEVGCDIMNGRCSNQKCTEVRMKDAKIIKCVNWTDTKNVTEPFYGCYEIAKAEYEHPQSGLSYKDCKNACKTSSYKLSVVKAGYKCSCGNYVVVSEEAGVEKCRDKLEQYSLVYHECKYVDDFCESTIEFTVSPDDLLTPIGPTASIGNSTNYTSKKKKGSSNTTAAMDGNGAIKSKYYLYVIILEASIAFLVIFGIVVIVVRKKWERNHRRREEMAEVESEKKSKNKSRASIVPSTAKSLHSSDTSLSAEDD</sequence>
<dbReference type="RefSeq" id="XP_009024708.1">
    <property type="nucleotide sequence ID" value="XM_009026460.1"/>
</dbReference>
<keyword evidence="5 8" id="KW-0472">Membrane</keyword>
<dbReference type="SUPFAM" id="SSF49785">
    <property type="entry name" value="Galactose-binding domain-like"/>
    <property type="match status" value="1"/>
</dbReference>
<dbReference type="OrthoDB" id="6328171at2759"/>
<evidence type="ECO:0000259" key="9">
    <source>
        <dbReference type="PROSITE" id="PS51212"/>
    </source>
</evidence>
<evidence type="ECO:0000256" key="3">
    <source>
        <dbReference type="ARBA" id="ARBA00022729"/>
    </source>
</evidence>
<dbReference type="EMBL" id="AMQM01006394">
    <property type="status" value="NOT_ANNOTATED_CDS"/>
    <property type="molecule type" value="Genomic_DNA"/>
</dbReference>
<dbReference type="STRING" id="6412.T1FD32"/>
<keyword evidence="3" id="KW-0732">Signal</keyword>
<dbReference type="Gene3D" id="2.60.120.260">
    <property type="entry name" value="Galactose-binding domain-like"/>
    <property type="match status" value="1"/>
</dbReference>
<organism evidence="11 12">
    <name type="scientific">Helobdella robusta</name>
    <name type="common">Californian leech</name>
    <dbReference type="NCBI Taxonomy" id="6412"/>
    <lineage>
        <taxon>Eukaryota</taxon>
        <taxon>Metazoa</taxon>
        <taxon>Spiralia</taxon>
        <taxon>Lophotrochozoa</taxon>
        <taxon>Annelida</taxon>
        <taxon>Clitellata</taxon>
        <taxon>Hirudinea</taxon>
        <taxon>Rhynchobdellida</taxon>
        <taxon>Glossiphoniidae</taxon>
        <taxon>Helobdella</taxon>
    </lineage>
</organism>
<evidence type="ECO:0000256" key="2">
    <source>
        <dbReference type="ARBA" id="ARBA00022692"/>
    </source>
</evidence>
<name>T1FD32_HELRO</name>
<dbReference type="SMART" id="SM00321">
    <property type="entry name" value="WSC"/>
    <property type="match status" value="1"/>
</dbReference>
<dbReference type="GO" id="GO:0007165">
    <property type="term" value="P:signal transduction"/>
    <property type="evidence" value="ECO:0000318"/>
    <property type="project" value="GO_Central"/>
</dbReference>
<reference evidence="11" key="3">
    <citation type="submission" date="2015-06" db="UniProtKB">
        <authorList>
            <consortium name="EnsemblMetazoa"/>
        </authorList>
    </citation>
    <scope>IDENTIFICATION</scope>
</reference>
<gene>
    <name evidence="11" type="primary">20206731</name>
    <name evidence="10" type="ORF">HELRODRAFT_178337</name>
</gene>
<accession>T1FD32</accession>
<dbReference type="InterPro" id="IPR002889">
    <property type="entry name" value="WSC_carb-bd"/>
</dbReference>
<dbReference type="GO" id="GO:0005886">
    <property type="term" value="C:plasma membrane"/>
    <property type="evidence" value="ECO:0000318"/>
    <property type="project" value="GO_Central"/>
</dbReference>